<accession>A0A6G1IPT3</accession>
<evidence type="ECO:0000256" key="1">
    <source>
        <dbReference type="SAM" id="SignalP"/>
    </source>
</evidence>
<dbReference type="AlphaFoldDB" id="A0A6G1IPT3"/>
<reference evidence="2" key="1">
    <citation type="journal article" date="2020" name="Stud. Mycol.">
        <title>101 Dothideomycetes genomes: a test case for predicting lifestyles and emergence of pathogens.</title>
        <authorList>
            <person name="Haridas S."/>
            <person name="Albert R."/>
            <person name="Binder M."/>
            <person name="Bloem J."/>
            <person name="Labutti K."/>
            <person name="Salamov A."/>
            <person name="Andreopoulos B."/>
            <person name="Baker S."/>
            <person name="Barry K."/>
            <person name="Bills G."/>
            <person name="Bluhm B."/>
            <person name="Cannon C."/>
            <person name="Castanera R."/>
            <person name="Culley D."/>
            <person name="Daum C."/>
            <person name="Ezra D."/>
            <person name="Gonzalez J."/>
            <person name="Henrissat B."/>
            <person name="Kuo A."/>
            <person name="Liang C."/>
            <person name="Lipzen A."/>
            <person name="Lutzoni F."/>
            <person name="Magnuson J."/>
            <person name="Mondo S."/>
            <person name="Nolan M."/>
            <person name="Ohm R."/>
            <person name="Pangilinan J."/>
            <person name="Park H.-J."/>
            <person name="Ramirez L."/>
            <person name="Alfaro M."/>
            <person name="Sun H."/>
            <person name="Tritt A."/>
            <person name="Yoshinaga Y."/>
            <person name="Zwiers L.-H."/>
            <person name="Turgeon B."/>
            <person name="Goodwin S."/>
            <person name="Spatafora J."/>
            <person name="Crous P."/>
            <person name="Grigoriev I."/>
        </authorList>
    </citation>
    <scope>NUCLEOTIDE SEQUENCE</scope>
    <source>
        <strain evidence="2">CBS 122367</strain>
    </source>
</reference>
<keyword evidence="3" id="KW-1185">Reference proteome</keyword>
<dbReference type="EMBL" id="MU005599">
    <property type="protein sequence ID" value="KAF2680000.1"/>
    <property type="molecule type" value="Genomic_DNA"/>
</dbReference>
<proteinExistence type="predicted"/>
<name>A0A6G1IPT3_9PLEO</name>
<dbReference type="Proteomes" id="UP000799291">
    <property type="component" value="Unassembled WGS sequence"/>
</dbReference>
<feature type="chain" id="PRO_5026329770" evidence="1">
    <location>
        <begin position="26"/>
        <end position="163"/>
    </location>
</feature>
<gene>
    <name evidence="2" type="ORF">K458DRAFT_407583</name>
</gene>
<organism evidence="2 3">
    <name type="scientific">Lentithecium fluviatile CBS 122367</name>
    <dbReference type="NCBI Taxonomy" id="1168545"/>
    <lineage>
        <taxon>Eukaryota</taxon>
        <taxon>Fungi</taxon>
        <taxon>Dikarya</taxon>
        <taxon>Ascomycota</taxon>
        <taxon>Pezizomycotina</taxon>
        <taxon>Dothideomycetes</taxon>
        <taxon>Pleosporomycetidae</taxon>
        <taxon>Pleosporales</taxon>
        <taxon>Massarineae</taxon>
        <taxon>Lentitheciaceae</taxon>
        <taxon>Lentithecium</taxon>
    </lineage>
</organism>
<keyword evidence="1" id="KW-0732">Signal</keyword>
<evidence type="ECO:0000313" key="2">
    <source>
        <dbReference type="EMBL" id="KAF2680000.1"/>
    </source>
</evidence>
<sequence length="163" mass="18015">MPITIKMQFINFLTALFMAISLTMASPAPPPNCGPVMQDIWHRSMTLKINECTGLWNPKWMVPDSDCYCNLYPGVPSAAEGCNGDPWMEPTPSANFTFNGKAFHITGNPRSSRVRMHLVTPPGIILNRRWQAKWAAGRCGVAISLHSSDDHILGVIGELAFED</sequence>
<protein>
    <submittedName>
        <fullName evidence="2">Uncharacterized protein</fullName>
    </submittedName>
</protein>
<evidence type="ECO:0000313" key="3">
    <source>
        <dbReference type="Proteomes" id="UP000799291"/>
    </source>
</evidence>
<feature type="signal peptide" evidence="1">
    <location>
        <begin position="1"/>
        <end position="25"/>
    </location>
</feature>